<evidence type="ECO:0000313" key="2">
    <source>
        <dbReference type="Proteomes" id="UP000092460"/>
    </source>
</evidence>
<dbReference type="Proteomes" id="UP000092460">
    <property type="component" value="Unassembled WGS sequence"/>
</dbReference>
<dbReference type="VEuPathDB" id="VectorBase:GPPI031796"/>
<evidence type="ECO:0000313" key="1">
    <source>
        <dbReference type="EnsemblMetazoa" id="GPPI031796-PA"/>
    </source>
</evidence>
<proteinExistence type="predicted"/>
<dbReference type="AlphaFoldDB" id="A0A1B0BJ23"/>
<dbReference type="EnsemblMetazoa" id="GPPI031796-RA">
    <property type="protein sequence ID" value="GPPI031796-PA"/>
    <property type="gene ID" value="GPPI031796"/>
</dbReference>
<protein>
    <submittedName>
        <fullName evidence="1">Uncharacterized protein</fullName>
    </submittedName>
</protein>
<dbReference type="EMBL" id="JXJN01015311">
    <property type="status" value="NOT_ANNOTATED_CDS"/>
    <property type="molecule type" value="Genomic_DNA"/>
</dbReference>
<name>A0A1B0BJ23_9MUSC</name>
<sequence>MYLYKKVYVCMSMHSNGIINSKHMCLSLRLGIEYFLKHGTWIKAKMQEMIEDNYHWNLCRTVHTVYSPFLVLSDVRNYHMYETFDAPMLRVAYRFDTYGILSHRSQVSYRHK</sequence>
<reference evidence="1" key="2">
    <citation type="submission" date="2020-05" db="UniProtKB">
        <authorList>
            <consortium name="EnsemblMetazoa"/>
        </authorList>
    </citation>
    <scope>IDENTIFICATION</scope>
    <source>
        <strain evidence="1">IAEA</strain>
    </source>
</reference>
<keyword evidence="2" id="KW-1185">Reference proteome</keyword>
<reference evidence="2" key="1">
    <citation type="submission" date="2015-01" db="EMBL/GenBank/DDBJ databases">
        <authorList>
            <person name="Aksoy S."/>
            <person name="Warren W."/>
            <person name="Wilson R.K."/>
        </authorList>
    </citation>
    <scope>NUCLEOTIDE SEQUENCE [LARGE SCALE GENOMIC DNA]</scope>
    <source>
        <strain evidence="2">IAEA</strain>
    </source>
</reference>
<organism evidence="1 2">
    <name type="scientific">Glossina palpalis gambiensis</name>
    <dbReference type="NCBI Taxonomy" id="67801"/>
    <lineage>
        <taxon>Eukaryota</taxon>
        <taxon>Metazoa</taxon>
        <taxon>Ecdysozoa</taxon>
        <taxon>Arthropoda</taxon>
        <taxon>Hexapoda</taxon>
        <taxon>Insecta</taxon>
        <taxon>Pterygota</taxon>
        <taxon>Neoptera</taxon>
        <taxon>Endopterygota</taxon>
        <taxon>Diptera</taxon>
        <taxon>Brachycera</taxon>
        <taxon>Muscomorpha</taxon>
        <taxon>Hippoboscoidea</taxon>
        <taxon>Glossinidae</taxon>
        <taxon>Glossina</taxon>
    </lineage>
</organism>
<accession>A0A1B0BJ23</accession>